<organism evidence="2 3">
    <name type="scientific">Aliikangiella coralliicola</name>
    <dbReference type="NCBI Taxonomy" id="2592383"/>
    <lineage>
        <taxon>Bacteria</taxon>
        <taxon>Pseudomonadati</taxon>
        <taxon>Pseudomonadota</taxon>
        <taxon>Gammaproteobacteria</taxon>
        <taxon>Oceanospirillales</taxon>
        <taxon>Pleioneaceae</taxon>
        <taxon>Aliikangiella</taxon>
    </lineage>
</organism>
<dbReference type="NCBIfam" id="TIGR02532">
    <property type="entry name" value="IV_pilin_GFxxxE"/>
    <property type="match status" value="1"/>
</dbReference>
<name>A0A545UGD0_9GAMM</name>
<evidence type="ECO:0000256" key="1">
    <source>
        <dbReference type="SAM" id="Phobius"/>
    </source>
</evidence>
<dbReference type="InterPro" id="IPR012902">
    <property type="entry name" value="N_methyl_site"/>
</dbReference>
<dbReference type="RefSeq" id="WP_142893050.1">
    <property type="nucleotide sequence ID" value="NZ_ML660162.1"/>
</dbReference>
<protein>
    <submittedName>
        <fullName evidence="2">Type II secretion system protein</fullName>
    </submittedName>
</protein>
<dbReference type="OrthoDB" id="9905723at2"/>
<proteinExistence type="predicted"/>
<keyword evidence="1" id="KW-0812">Transmembrane</keyword>
<keyword evidence="1" id="KW-1133">Transmembrane helix</keyword>
<dbReference type="EMBL" id="VIKS01000004">
    <property type="protein sequence ID" value="TQV88542.1"/>
    <property type="molecule type" value="Genomic_DNA"/>
</dbReference>
<keyword evidence="3" id="KW-1185">Reference proteome</keyword>
<dbReference type="Gene3D" id="3.30.700.10">
    <property type="entry name" value="Glycoprotein, Type 4 Pilin"/>
    <property type="match status" value="1"/>
</dbReference>
<reference evidence="2 3" key="1">
    <citation type="submission" date="2019-07" db="EMBL/GenBank/DDBJ databases">
        <title>Draft genome for Aliikangiella sp. M105.</title>
        <authorList>
            <person name="Wang G."/>
        </authorList>
    </citation>
    <scope>NUCLEOTIDE SEQUENCE [LARGE SCALE GENOMIC DNA]</scope>
    <source>
        <strain evidence="2 3">M105</strain>
    </source>
</reference>
<feature type="transmembrane region" description="Helical" evidence="1">
    <location>
        <begin position="12"/>
        <end position="32"/>
    </location>
</feature>
<dbReference type="SUPFAM" id="SSF54523">
    <property type="entry name" value="Pili subunits"/>
    <property type="match status" value="1"/>
</dbReference>
<comment type="caution">
    <text evidence="2">The sequence shown here is derived from an EMBL/GenBank/DDBJ whole genome shotgun (WGS) entry which is preliminary data.</text>
</comment>
<gene>
    <name evidence="2" type="ORF">FLL46_08460</name>
</gene>
<sequence length="145" mass="15741">MQFHKPPYQQAAFTLLELIIVVAVLAVISVYIQSRIQSSDDYQQDSAIEQLISVARLTQQLSMNDSARNFALSIQSNQLDILADGVSLSVSNLSLPINLGDNVTLAPTGNVVFNSLGETAATTINVTINNTQQVCIETSGYLHRC</sequence>
<evidence type="ECO:0000313" key="2">
    <source>
        <dbReference type="EMBL" id="TQV88542.1"/>
    </source>
</evidence>
<dbReference type="InterPro" id="IPR045584">
    <property type="entry name" value="Pilin-like"/>
</dbReference>
<keyword evidence="1" id="KW-0472">Membrane</keyword>
<dbReference type="Pfam" id="PF07963">
    <property type="entry name" value="N_methyl"/>
    <property type="match status" value="1"/>
</dbReference>
<dbReference type="AlphaFoldDB" id="A0A545UGD0"/>
<evidence type="ECO:0000313" key="3">
    <source>
        <dbReference type="Proteomes" id="UP000315439"/>
    </source>
</evidence>
<dbReference type="Proteomes" id="UP000315439">
    <property type="component" value="Unassembled WGS sequence"/>
</dbReference>
<accession>A0A545UGD0</accession>